<dbReference type="PANTHER" id="PTHR36115">
    <property type="entry name" value="PROLINE-RICH ANTIGEN HOMOLOG-RELATED"/>
    <property type="match status" value="1"/>
</dbReference>
<dbReference type="EMBL" id="BAAAQR010000009">
    <property type="protein sequence ID" value="GAA2149870.1"/>
    <property type="molecule type" value="Genomic_DNA"/>
</dbReference>
<feature type="transmembrane region" description="Helical" evidence="7">
    <location>
        <begin position="72"/>
        <end position="95"/>
    </location>
</feature>
<feature type="domain" description="RDD" evidence="8">
    <location>
        <begin position="62"/>
        <end position="204"/>
    </location>
</feature>
<proteinExistence type="predicted"/>
<keyword evidence="5 7" id="KW-0472">Membrane</keyword>
<evidence type="ECO:0000256" key="3">
    <source>
        <dbReference type="ARBA" id="ARBA00022692"/>
    </source>
</evidence>
<dbReference type="InterPro" id="IPR010432">
    <property type="entry name" value="RDD"/>
</dbReference>
<dbReference type="PANTHER" id="PTHR36115:SF6">
    <property type="entry name" value="PROLINE-RICH ANTIGEN HOMOLOG"/>
    <property type="match status" value="1"/>
</dbReference>
<protein>
    <recommendedName>
        <fullName evidence="8">RDD domain-containing protein</fullName>
    </recommendedName>
</protein>
<evidence type="ECO:0000259" key="8">
    <source>
        <dbReference type="Pfam" id="PF06271"/>
    </source>
</evidence>
<dbReference type="RefSeq" id="WP_344153803.1">
    <property type="nucleotide sequence ID" value="NZ_BAAAQR010000009.1"/>
</dbReference>
<keyword evidence="3 7" id="KW-0812">Transmembrane</keyword>
<name>A0ABP5LSQ4_9ACTN</name>
<organism evidence="9 10">
    <name type="scientific">Nocardioides koreensis</name>
    <dbReference type="NCBI Taxonomy" id="433651"/>
    <lineage>
        <taxon>Bacteria</taxon>
        <taxon>Bacillati</taxon>
        <taxon>Actinomycetota</taxon>
        <taxon>Actinomycetes</taxon>
        <taxon>Propionibacteriales</taxon>
        <taxon>Nocardioidaceae</taxon>
        <taxon>Nocardioides</taxon>
    </lineage>
</organism>
<keyword evidence="2" id="KW-1003">Cell membrane</keyword>
<reference evidence="10" key="1">
    <citation type="journal article" date="2019" name="Int. J. Syst. Evol. Microbiol.">
        <title>The Global Catalogue of Microorganisms (GCM) 10K type strain sequencing project: providing services to taxonomists for standard genome sequencing and annotation.</title>
        <authorList>
            <consortium name="The Broad Institute Genomics Platform"/>
            <consortium name="The Broad Institute Genome Sequencing Center for Infectious Disease"/>
            <person name="Wu L."/>
            <person name="Ma J."/>
        </authorList>
    </citation>
    <scope>NUCLEOTIDE SEQUENCE [LARGE SCALE GENOMIC DNA]</scope>
    <source>
        <strain evidence="10">JCM 16022</strain>
    </source>
</reference>
<feature type="transmembrane region" description="Helical" evidence="7">
    <location>
        <begin position="115"/>
        <end position="134"/>
    </location>
</feature>
<evidence type="ECO:0000256" key="1">
    <source>
        <dbReference type="ARBA" id="ARBA00004651"/>
    </source>
</evidence>
<evidence type="ECO:0000256" key="2">
    <source>
        <dbReference type="ARBA" id="ARBA00022475"/>
    </source>
</evidence>
<dbReference type="InterPro" id="IPR051791">
    <property type="entry name" value="Pra-immunoreactive"/>
</dbReference>
<evidence type="ECO:0000256" key="6">
    <source>
        <dbReference type="SAM" id="MobiDB-lite"/>
    </source>
</evidence>
<comment type="subcellular location">
    <subcellularLocation>
        <location evidence="1">Cell membrane</location>
        <topology evidence="1">Multi-pass membrane protein</topology>
    </subcellularLocation>
</comment>
<evidence type="ECO:0000313" key="10">
    <source>
        <dbReference type="Proteomes" id="UP001501771"/>
    </source>
</evidence>
<sequence>MSSTGNPPQGPQNPYDQQPDPYAQQQPNPYGEQPGYGQPAYGQPAYGQPGYGMPGYGMAPDYANWFKRVGAYLVDALLTSLAGFPLWIGYGILIASAETTTNADGTTTTSMDGGAASAILILVGVITSIAFFVWNTCMKQGRTGYSIGKGVLGIKLIAERTGQPIGAGMAFVRYLCHIVDSICYIGYLWPLWDSKRQTFADKIMSTIVVNQPKG</sequence>
<evidence type="ECO:0000313" key="9">
    <source>
        <dbReference type="EMBL" id="GAA2149870.1"/>
    </source>
</evidence>
<keyword evidence="4 7" id="KW-1133">Transmembrane helix</keyword>
<evidence type="ECO:0000256" key="4">
    <source>
        <dbReference type="ARBA" id="ARBA00022989"/>
    </source>
</evidence>
<accession>A0ABP5LSQ4</accession>
<dbReference type="Pfam" id="PF06271">
    <property type="entry name" value="RDD"/>
    <property type="match status" value="1"/>
</dbReference>
<feature type="compositionally biased region" description="Low complexity" evidence="6">
    <location>
        <begin position="12"/>
        <end position="41"/>
    </location>
</feature>
<feature type="region of interest" description="Disordered" evidence="6">
    <location>
        <begin position="1"/>
        <end position="41"/>
    </location>
</feature>
<keyword evidence="10" id="KW-1185">Reference proteome</keyword>
<comment type="caution">
    <text evidence="9">The sequence shown here is derived from an EMBL/GenBank/DDBJ whole genome shotgun (WGS) entry which is preliminary data.</text>
</comment>
<gene>
    <name evidence="9" type="ORF">GCM10009844_30030</name>
</gene>
<evidence type="ECO:0000256" key="5">
    <source>
        <dbReference type="ARBA" id="ARBA00023136"/>
    </source>
</evidence>
<evidence type="ECO:0000256" key="7">
    <source>
        <dbReference type="SAM" id="Phobius"/>
    </source>
</evidence>
<dbReference type="Proteomes" id="UP001501771">
    <property type="component" value="Unassembled WGS sequence"/>
</dbReference>